<evidence type="ECO:0000256" key="3">
    <source>
        <dbReference type="ARBA" id="ARBA00004123"/>
    </source>
</evidence>
<evidence type="ECO:0000256" key="7">
    <source>
        <dbReference type="ARBA" id="ARBA00022490"/>
    </source>
</evidence>
<dbReference type="InterPro" id="IPR001611">
    <property type="entry name" value="Leu-rich_rpt"/>
</dbReference>
<accession>A0A9P4MJH6</accession>
<evidence type="ECO:0000256" key="9">
    <source>
        <dbReference type="ARBA" id="ARBA00022722"/>
    </source>
</evidence>
<dbReference type="Gene3D" id="3.60.10.10">
    <property type="entry name" value="Endonuclease/exonuclease/phosphatase"/>
    <property type="match status" value="1"/>
</dbReference>
<dbReference type="InterPro" id="IPR032675">
    <property type="entry name" value="LRR_dom_sf"/>
</dbReference>
<evidence type="ECO:0000256" key="21">
    <source>
        <dbReference type="ARBA" id="ARBA00031469"/>
    </source>
</evidence>
<comment type="similarity">
    <text evidence="5">Belongs to the CCR4/nocturin family.</text>
</comment>
<gene>
    <name evidence="26" type="ORF">K461DRAFT_292111</name>
</gene>
<evidence type="ECO:0000256" key="17">
    <source>
        <dbReference type="ARBA" id="ARBA00023163"/>
    </source>
</evidence>
<evidence type="ECO:0000256" key="14">
    <source>
        <dbReference type="ARBA" id="ARBA00022842"/>
    </source>
</evidence>
<keyword evidence="16" id="KW-0805">Transcription regulation</keyword>
<dbReference type="SMART" id="SM00369">
    <property type="entry name" value="LRR_TYP"/>
    <property type="match status" value="2"/>
</dbReference>
<evidence type="ECO:0000256" key="6">
    <source>
        <dbReference type="ARBA" id="ARBA00012161"/>
    </source>
</evidence>
<feature type="compositionally biased region" description="Low complexity" evidence="24">
    <location>
        <begin position="35"/>
        <end position="48"/>
    </location>
</feature>
<dbReference type="SUPFAM" id="SSF52058">
    <property type="entry name" value="L domain-like"/>
    <property type="match status" value="1"/>
</dbReference>
<evidence type="ECO:0000313" key="26">
    <source>
        <dbReference type="EMBL" id="KAF2155233.1"/>
    </source>
</evidence>
<keyword evidence="15" id="KW-0694">RNA-binding</keyword>
<evidence type="ECO:0000256" key="10">
    <source>
        <dbReference type="ARBA" id="ARBA00022723"/>
    </source>
</evidence>
<evidence type="ECO:0000256" key="11">
    <source>
        <dbReference type="ARBA" id="ARBA00022737"/>
    </source>
</evidence>
<evidence type="ECO:0000256" key="23">
    <source>
        <dbReference type="ARBA" id="ARBA00045495"/>
    </source>
</evidence>
<evidence type="ECO:0000256" key="22">
    <source>
        <dbReference type="ARBA" id="ARBA00033317"/>
    </source>
</evidence>
<comment type="subcellular location">
    <subcellularLocation>
        <location evidence="4">Cytoplasm</location>
    </subcellularLocation>
    <subcellularLocation>
        <location evidence="3">Nucleus</location>
    </subcellularLocation>
</comment>
<keyword evidence="8" id="KW-0433">Leucine-rich repeat</keyword>
<dbReference type="OrthoDB" id="428734at2759"/>
<dbReference type="SUPFAM" id="SSF56219">
    <property type="entry name" value="DNase I-like"/>
    <property type="match status" value="1"/>
</dbReference>
<keyword evidence="27" id="KW-1185">Reference proteome</keyword>
<dbReference type="EC" id="3.1.13.4" evidence="6"/>
<dbReference type="GO" id="GO:0005737">
    <property type="term" value="C:cytoplasm"/>
    <property type="evidence" value="ECO:0007669"/>
    <property type="project" value="UniProtKB-SubCell"/>
</dbReference>
<keyword evidence="9" id="KW-0540">Nuclease</keyword>
<comment type="catalytic activity">
    <reaction evidence="1">
        <text>Exonucleolytic cleavage of poly(A) to 5'-AMP.</text>
        <dbReference type="EC" id="3.1.13.4"/>
    </reaction>
</comment>
<name>A0A9P4MJH6_9PEZI</name>
<keyword evidence="13" id="KW-0269">Exonuclease</keyword>
<keyword evidence="14" id="KW-0460">Magnesium</keyword>
<evidence type="ECO:0000256" key="4">
    <source>
        <dbReference type="ARBA" id="ARBA00004496"/>
    </source>
</evidence>
<evidence type="ECO:0000256" key="13">
    <source>
        <dbReference type="ARBA" id="ARBA00022839"/>
    </source>
</evidence>
<dbReference type="GO" id="GO:0004535">
    <property type="term" value="F:poly(A)-specific ribonuclease activity"/>
    <property type="evidence" value="ECO:0007669"/>
    <property type="project" value="UniProtKB-EC"/>
</dbReference>
<keyword evidence="11" id="KW-0677">Repeat</keyword>
<dbReference type="InterPro" id="IPR036691">
    <property type="entry name" value="Endo/exonu/phosph_ase_sf"/>
</dbReference>
<dbReference type="Pfam" id="PF03372">
    <property type="entry name" value="Exo_endo_phos"/>
    <property type="match status" value="1"/>
</dbReference>
<dbReference type="Proteomes" id="UP000799439">
    <property type="component" value="Unassembled WGS sequence"/>
</dbReference>
<comment type="caution">
    <text evidence="26">The sequence shown here is derived from an EMBL/GenBank/DDBJ whole genome shotgun (WGS) entry which is preliminary data.</text>
</comment>
<feature type="region of interest" description="Disordered" evidence="24">
    <location>
        <begin position="32"/>
        <end position="98"/>
    </location>
</feature>
<dbReference type="AlphaFoldDB" id="A0A9P4MJH6"/>
<dbReference type="Gene3D" id="3.80.10.10">
    <property type="entry name" value="Ribonuclease Inhibitor"/>
    <property type="match status" value="1"/>
</dbReference>
<evidence type="ECO:0000256" key="2">
    <source>
        <dbReference type="ARBA" id="ARBA00001946"/>
    </source>
</evidence>
<protein>
    <recommendedName>
        <fullName evidence="19">CCR4-Not complex 3'-5'-exoribonuclease subunit Ccr4</fullName>
        <ecNumber evidence="6">3.1.13.4</ecNumber>
    </recommendedName>
    <alternativeName>
        <fullName evidence="20">Carbon catabolite repressor protein 4</fullName>
    </alternativeName>
    <alternativeName>
        <fullName evidence="21">Cytoplasmic deadenylase</fullName>
    </alternativeName>
    <alternativeName>
        <fullName evidence="22">Glucose-repressible alcohol dehydrogenase transcriptional effector</fullName>
    </alternativeName>
</protein>
<evidence type="ECO:0000256" key="5">
    <source>
        <dbReference type="ARBA" id="ARBA00010774"/>
    </source>
</evidence>
<evidence type="ECO:0000256" key="1">
    <source>
        <dbReference type="ARBA" id="ARBA00001663"/>
    </source>
</evidence>
<evidence type="ECO:0000256" key="12">
    <source>
        <dbReference type="ARBA" id="ARBA00022801"/>
    </source>
</evidence>
<reference evidence="26" key="1">
    <citation type="journal article" date="2020" name="Stud. Mycol.">
        <title>101 Dothideomycetes genomes: a test case for predicting lifestyles and emergence of pathogens.</title>
        <authorList>
            <person name="Haridas S."/>
            <person name="Albert R."/>
            <person name="Binder M."/>
            <person name="Bloem J."/>
            <person name="Labutti K."/>
            <person name="Salamov A."/>
            <person name="Andreopoulos B."/>
            <person name="Baker S."/>
            <person name="Barry K."/>
            <person name="Bills G."/>
            <person name="Bluhm B."/>
            <person name="Cannon C."/>
            <person name="Castanera R."/>
            <person name="Culley D."/>
            <person name="Daum C."/>
            <person name="Ezra D."/>
            <person name="Gonzalez J."/>
            <person name="Henrissat B."/>
            <person name="Kuo A."/>
            <person name="Liang C."/>
            <person name="Lipzen A."/>
            <person name="Lutzoni F."/>
            <person name="Magnuson J."/>
            <person name="Mondo S."/>
            <person name="Nolan M."/>
            <person name="Ohm R."/>
            <person name="Pangilinan J."/>
            <person name="Park H.-J."/>
            <person name="Ramirez L."/>
            <person name="Alfaro M."/>
            <person name="Sun H."/>
            <person name="Tritt A."/>
            <person name="Yoshinaga Y."/>
            <person name="Zwiers L.-H."/>
            <person name="Turgeon B."/>
            <person name="Goodwin S."/>
            <person name="Spatafora J."/>
            <person name="Crous P."/>
            <person name="Grigoriev I."/>
        </authorList>
    </citation>
    <scope>NUCLEOTIDE SEQUENCE</scope>
    <source>
        <strain evidence="26">CBS 260.36</strain>
    </source>
</reference>
<dbReference type="FunFam" id="3.60.10.10:FF:000037">
    <property type="entry name" value="Glucose-repressible alcohol dehydrogenase transcriptional effector"/>
    <property type="match status" value="1"/>
</dbReference>
<keyword evidence="7" id="KW-0963">Cytoplasm</keyword>
<evidence type="ECO:0000256" key="24">
    <source>
        <dbReference type="SAM" id="MobiDB-lite"/>
    </source>
</evidence>
<dbReference type="EMBL" id="ML996083">
    <property type="protein sequence ID" value="KAF2155233.1"/>
    <property type="molecule type" value="Genomic_DNA"/>
</dbReference>
<sequence>MFGQGHHQGQHSMLNGGQSHQRFQMQMNLSKHFPGQSNQHQGGHQQNHTSDHGLQNGYANHQHNMSTGTLSSATPHFTPSHLQSSTPVGGASGIGRPDTEHWNQQIRIAQATREVTQPHFFARSLSGTNKAVASSALHAGLNRDDEQENSKLINGQKGEKQPWKTLDFSGQGLRVVAPSLFRYPFLEKLHFNHNKLNWLTPQIGSLKGLTFLDLSQNQLESLPAEIGMLVNLKTLYLFDNNLETLPFEMGYLYQLEFLGIEGNPLNDEMRNIVAESGSQELVRYMREQAAIPEEPAQREWIVLDETPSANADEDRFTVFDANILCPKYVTATQYPYVPSAALAWDHRRDLVVNDIKNRDADIICLQEIDSDTFHEDFRGALAVQDYKGIFWQKSRAQTMGEREAKLVDGCATFWKNSKYILLDKQVVDYRKMAINRADMKGEHDIFNRVMTRDDIATITFLENRATGSRLIVVNTHCFWNPEFADVKVVQIAILMEYLTELSETYAKWPPCKGKELFKYANGDSQGNETVKEPAPSMHYANATDIPMVLCGDLNSTPGSGPYDLIAHGSLSSAHQDLAGRSYGSFTRDGMHHPFSLKSSYSHIGELEFTNYTASWQGCVDYVWYSTSSLQATGLLGEIDRNYIQRVPGFPSWHFPSDHLPLFVEFVVKSKKEKKVVEADFGPTSRDRRG</sequence>
<dbReference type="InterPro" id="IPR005135">
    <property type="entry name" value="Endo/exonuclease/phosphatase"/>
</dbReference>
<evidence type="ECO:0000256" key="8">
    <source>
        <dbReference type="ARBA" id="ARBA00022614"/>
    </source>
</evidence>
<keyword evidence="17" id="KW-0804">Transcription</keyword>
<dbReference type="PANTHER" id="PTHR12121">
    <property type="entry name" value="CARBON CATABOLITE REPRESSOR PROTEIN 4"/>
    <property type="match status" value="1"/>
</dbReference>
<comment type="function">
    <text evidence="23">Acts as a catalytic component of the CCR4-NOT core complex, which in the nucleus seems to be a general transcription factor, and in the cytoplasm the major mRNA deadenylase involved in mRNA turnover. Ccr4 has 3'-5' RNase activity with a strong preference for polyadenylated substrates and also low exonuclease activity towards single-stranded DNA.</text>
</comment>
<proteinExistence type="inferred from homology"/>
<evidence type="ECO:0000256" key="20">
    <source>
        <dbReference type="ARBA" id="ARBA00030493"/>
    </source>
</evidence>
<dbReference type="InterPro" id="IPR050410">
    <property type="entry name" value="CCR4/nocturin_mRNA_transcr"/>
</dbReference>
<dbReference type="GO" id="GO:0046872">
    <property type="term" value="F:metal ion binding"/>
    <property type="evidence" value="ECO:0007669"/>
    <property type="project" value="UniProtKB-KW"/>
</dbReference>
<dbReference type="FunFam" id="3.80.10.10:FF:000447">
    <property type="entry name" value="Glucose-repressible alcohol dehydrogenase transcriptional effector"/>
    <property type="match status" value="1"/>
</dbReference>
<dbReference type="PROSITE" id="PS51450">
    <property type="entry name" value="LRR"/>
    <property type="match status" value="2"/>
</dbReference>
<comment type="cofactor">
    <cofactor evidence="2">
        <name>Mg(2+)</name>
        <dbReference type="ChEBI" id="CHEBI:18420"/>
    </cofactor>
</comment>
<evidence type="ECO:0000256" key="16">
    <source>
        <dbReference type="ARBA" id="ARBA00023015"/>
    </source>
</evidence>
<feature type="compositionally biased region" description="Polar residues" evidence="24">
    <location>
        <begin position="57"/>
        <end position="87"/>
    </location>
</feature>
<dbReference type="GO" id="GO:0005634">
    <property type="term" value="C:nucleus"/>
    <property type="evidence" value="ECO:0007669"/>
    <property type="project" value="UniProtKB-SubCell"/>
</dbReference>
<dbReference type="Pfam" id="PF00560">
    <property type="entry name" value="LRR_1"/>
    <property type="match status" value="1"/>
</dbReference>
<evidence type="ECO:0000256" key="15">
    <source>
        <dbReference type="ARBA" id="ARBA00022884"/>
    </source>
</evidence>
<dbReference type="CDD" id="cd09097">
    <property type="entry name" value="Deadenylase_CCR4"/>
    <property type="match status" value="1"/>
</dbReference>
<feature type="domain" description="Endonuclease/exonuclease/phosphatase" evidence="25">
    <location>
        <begin position="338"/>
        <end position="658"/>
    </location>
</feature>
<keyword evidence="10" id="KW-0479">Metal-binding</keyword>
<evidence type="ECO:0000259" key="25">
    <source>
        <dbReference type="Pfam" id="PF03372"/>
    </source>
</evidence>
<dbReference type="GO" id="GO:0003723">
    <property type="term" value="F:RNA binding"/>
    <property type="evidence" value="ECO:0007669"/>
    <property type="project" value="UniProtKB-KW"/>
</dbReference>
<organism evidence="26 27">
    <name type="scientific">Myriangium duriaei CBS 260.36</name>
    <dbReference type="NCBI Taxonomy" id="1168546"/>
    <lineage>
        <taxon>Eukaryota</taxon>
        <taxon>Fungi</taxon>
        <taxon>Dikarya</taxon>
        <taxon>Ascomycota</taxon>
        <taxon>Pezizomycotina</taxon>
        <taxon>Dothideomycetes</taxon>
        <taxon>Dothideomycetidae</taxon>
        <taxon>Myriangiales</taxon>
        <taxon>Myriangiaceae</taxon>
        <taxon>Myriangium</taxon>
    </lineage>
</organism>
<keyword evidence="12" id="KW-0378">Hydrolase</keyword>
<evidence type="ECO:0000256" key="19">
    <source>
        <dbReference type="ARBA" id="ARBA00023475"/>
    </source>
</evidence>
<evidence type="ECO:0000313" key="27">
    <source>
        <dbReference type="Proteomes" id="UP000799439"/>
    </source>
</evidence>
<dbReference type="InterPro" id="IPR003591">
    <property type="entry name" value="Leu-rich_rpt_typical-subtyp"/>
</dbReference>
<keyword evidence="18" id="KW-0539">Nucleus</keyword>
<dbReference type="PANTHER" id="PTHR12121:SF100">
    <property type="entry name" value="POLY(A)-SPECIFIC RIBONUCLEASE"/>
    <property type="match status" value="1"/>
</dbReference>
<evidence type="ECO:0000256" key="18">
    <source>
        <dbReference type="ARBA" id="ARBA00023242"/>
    </source>
</evidence>